<dbReference type="PANTHER" id="PTHR46769">
    <property type="entry name" value="POLYCYSTIC KIDNEY AND HEPATIC DISEASE 1 (AUTOSOMAL RECESSIVE)-LIKE 1"/>
    <property type="match status" value="1"/>
</dbReference>
<dbReference type="SUPFAM" id="SSF49265">
    <property type="entry name" value="Fibronectin type III"/>
    <property type="match status" value="1"/>
</dbReference>
<keyword evidence="4" id="KW-1185">Reference proteome</keyword>
<dbReference type="InterPro" id="IPR013783">
    <property type="entry name" value="Ig-like_fold"/>
</dbReference>
<dbReference type="InterPro" id="IPR014756">
    <property type="entry name" value="Ig_E-set"/>
</dbReference>
<proteinExistence type="predicted"/>
<gene>
    <name evidence="3" type="ordered locus">Curi_c01660</name>
</gene>
<dbReference type="HOGENOM" id="CLU_239387_0_0_9"/>
<evidence type="ECO:0000313" key="3">
    <source>
        <dbReference type="EMBL" id="AFS77246.1"/>
    </source>
</evidence>
<feature type="domain" description="Fibronectin type-III" evidence="2">
    <location>
        <begin position="1585"/>
        <end position="1676"/>
    </location>
</feature>
<dbReference type="CDD" id="cd00063">
    <property type="entry name" value="FN3"/>
    <property type="match status" value="1"/>
</dbReference>
<organism evidence="3 4">
    <name type="scientific">Gottschalkia acidurici (strain ATCC 7906 / DSM 604 / BCRC 14475 / CIP 104303 / KCTC 5404 / NCIMB 10678 / 9a)</name>
    <name type="common">Clostridium acidurici</name>
    <dbReference type="NCBI Taxonomy" id="1128398"/>
    <lineage>
        <taxon>Bacteria</taxon>
        <taxon>Bacillati</taxon>
        <taxon>Bacillota</taxon>
        <taxon>Tissierellia</taxon>
        <taxon>Tissierellales</taxon>
        <taxon>Gottschalkiaceae</taxon>
        <taxon>Gottschalkia</taxon>
    </lineage>
</organism>
<dbReference type="SMART" id="SM00060">
    <property type="entry name" value="FN3"/>
    <property type="match status" value="1"/>
</dbReference>
<dbReference type="InterPro" id="IPR036116">
    <property type="entry name" value="FN3_sf"/>
</dbReference>
<dbReference type="SUPFAM" id="SSF81296">
    <property type="entry name" value="E set domains"/>
    <property type="match status" value="6"/>
</dbReference>
<dbReference type="CDD" id="cd00102">
    <property type="entry name" value="IPT"/>
    <property type="match status" value="7"/>
</dbReference>
<accession>K0AXV8</accession>
<keyword evidence="3" id="KW-0675">Receptor</keyword>
<dbReference type="PANTHER" id="PTHR46769:SF2">
    <property type="entry name" value="FIBROCYSTIN-L ISOFORM 2 PRECURSOR-RELATED"/>
    <property type="match status" value="1"/>
</dbReference>
<evidence type="ECO:0000259" key="2">
    <source>
        <dbReference type="PROSITE" id="PS50853"/>
    </source>
</evidence>
<dbReference type="InterPro" id="IPR002909">
    <property type="entry name" value="IPT_dom"/>
</dbReference>
<sequence length="1892" mass="208541">MKRIISMFLAIIMLLTYIPFGDIAIASADGKIDITNMQINTEIRRQNSNGQTSLRKTDFVDIEGFGFRDVTIKNVKIKQYSSDKPPIPQKELTSTFNVVGGGKIRVTLDGDSPIESNLNYKVEITYEYKEDNVTKTEIEESKFFSVDRKPDITHEPNKTVLNIGDEISIVGTGLKDAKLKFKKGNTISEAMYTTSSDNNITGKVDKDKNVTTGLNDIVIESAQVSESGLPVAKVTFIEAVEINLESTIIDVSNITPTAGPTTGGTEVRITGKGLTDTATVRFGDNLARIIKLEDIVGNSEEKRLVVSAPKSDITGPVTITINGKGVGTFTYIATGNSLLVTGIAPDRGNVLGGDIVEIRGFNFQLTKGDGEEEGRKFISDEGTGDVEISDGDEVLMFKKDVSKEKIGFKRPTEEAKYRTRAVKVTVGGESATYKLEEPIKSLEDLTRMDPKTGEQMLKIVTPSMAVQEDTVVSLAVEVITKFYKDKPENSDNELKDLEIVEREFREFIYETVKIPKVEKVTPTLGSTSDVDDVKTPEVEVNRDEGVNFPTVSIKGEKFLVESKVGADGVRKVERPKVFVVPSDVSDSVIKSNVGVDKYRAKVREVSLDSSGETVEADGVFNKLATKIVAELPAYPHEKEGPKDIVIVNPDGGYLRMKDAFIYKKPSTEPEIIEIKPMKVNAKGGEKITIEGKNIDPLVSDIIVTIDGEVSKIEKIDRVITNEENRQIITVVTPPGKAGLKIVQVINRDGGTATSDISNTETPEGKLNRKLYYTRVTSAPKITVIAPNYGGAGAKVIIKGSDFVIPEKDEDDNPIPNSGTRVWFGNHEIKNGESYGKDRFGEETEGKIEIIDTKTIELTLPSGLPLGFKDVIVENPDTARDAVKNGFNYLEPQTNPQIYSIEPNYGTINGGTMVKIKGEGFTDNVEVYFGEKKGIKPIVNGDGTEIIVETPSYPIDSTNMDNIKVHLTVVNYDGGANTIDNGFEYRIPGSFPFINKIDPASGTMAGNDTVVITGGDFRYKKAEGNEKKDRYEEGDEIPRVYFGGEEAINVRYAGNSQLIVTTPSYNQSGRVDVVIVNPDAGTAISKGGFTYGTSKPTITSITPSVIDKNGGTVITIKGSGFIKGEYENKIDIDTLDLQTILGNEKGTRQIIGGFAELKVGTIDVVYDARDSQNPTIKVKSDFEEKEFTERISRNNPLLVAMKTTKDSEYLEGIKVSIEGNNLTVTRRLATKVEWIDGNTLEITTPPMDGVGERDIVITNKDGGEAKGKVTVKNPASNPKITNIEPKIENYDASNALDFYSVESTAEGNITFTIYGSDFRTGVKVLIGDQEAQILSKGPNDDNLIVRSPRARTTDIDKKLIITILNEDGGVVASNDAEKVKIGAQGKQAYYIYRNADSSPKVTKIDPNIGSIKGGERVVITGNDFRPEQVEVKFGGRLATVVQSESRYDRLVVITPQGDMVGKVDVHIKNTKALGEIVVKDGYTYISSPIITSIDPDRVKNDGEHKVTIKGSGFMEGIKVTIGDLGDVAISELEFKDSQTIEMTISPKVEINSREESVFRDVTIENPDGGKYTSRNGLEITHPIPDTPSGFRATAGHERSITLTWDKVEDAGRYKIFASKSGRRSDYEFLGETTDLEYIVKDLEPDTRYYFRLWSLNKYGESISYDYDDARTFRNKDDDGRNKYDNDTESRKDTVINYTNGELSINLADRYNYGQYYQDLSDAKYSNYKNMRISIPINVAKSLYGNVQVKTQDILFDIPLGIFSDIAYYKQNDDANVIVTLSKLDSQEKGRITKGIERNEAVLEDGYEIKFEVQNEREVTPIAVRGSASLTVYTDKAIPNTNSVYMGRYSPESNNLLRNTATVSQYVDYMTNKRIYAIYGNINAAGKYTIIYKK</sequence>
<name>K0AXV8_GOTA9</name>
<dbReference type="SMART" id="SM00429">
    <property type="entry name" value="IPT"/>
    <property type="match status" value="5"/>
</dbReference>
<dbReference type="RefSeq" id="WP_014966383.1">
    <property type="nucleotide sequence ID" value="NC_018664.1"/>
</dbReference>
<keyword evidence="1" id="KW-0732">Signal</keyword>
<dbReference type="PROSITE" id="PS50853">
    <property type="entry name" value="FN3"/>
    <property type="match status" value="1"/>
</dbReference>
<dbReference type="InterPro" id="IPR003961">
    <property type="entry name" value="FN3_dom"/>
</dbReference>
<reference evidence="3 4" key="1">
    <citation type="journal article" date="2012" name="PLoS ONE">
        <title>The purine-utilizing bacterium Clostridium acidurici 9a: a genome-guided metabolic reconsideration.</title>
        <authorList>
            <person name="Hartwich K."/>
            <person name="Poehlein A."/>
            <person name="Daniel R."/>
        </authorList>
    </citation>
    <scope>NUCLEOTIDE SEQUENCE [LARGE SCALE GENOMIC DNA]</scope>
    <source>
        <strain evidence="4">ATCC 7906 / DSM 604 / BCRC 14475 / CIP 104303 / KCTC 5404 / NCIMB 10678 / 9a</strain>
    </source>
</reference>
<dbReference type="eggNOG" id="COG4733">
    <property type="taxonomic scope" value="Bacteria"/>
</dbReference>
<dbReference type="Proteomes" id="UP000006094">
    <property type="component" value="Chromosome"/>
</dbReference>
<dbReference type="Pfam" id="PF01833">
    <property type="entry name" value="TIG"/>
    <property type="match status" value="8"/>
</dbReference>
<dbReference type="STRING" id="1128398.Curi_c01660"/>
<evidence type="ECO:0000313" key="4">
    <source>
        <dbReference type="Proteomes" id="UP000006094"/>
    </source>
</evidence>
<protein>
    <submittedName>
        <fullName evidence="3">Cell surface receptor IPT/TIG and fibronectin domain-containing protein</fullName>
    </submittedName>
</protein>
<dbReference type="Gene3D" id="2.60.40.10">
    <property type="entry name" value="Immunoglobulins"/>
    <property type="match status" value="8"/>
</dbReference>
<dbReference type="InterPro" id="IPR052387">
    <property type="entry name" value="Fibrocystin"/>
</dbReference>
<evidence type="ECO:0000256" key="1">
    <source>
        <dbReference type="ARBA" id="ARBA00022729"/>
    </source>
</evidence>
<dbReference type="KEGG" id="cad:Curi_c01660"/>
<dbReference type="EMBL" id="CP003326">
    <property type="protein sequence ID" value="AFS77246.1"/>
    <property type="molecule type" value="Genomic_DNA"/>
</dbReference>
<dbReference type="OrthoDB" id="1656124at2"/>